<sequence length="103" mass="12261">MVFIEPTHTHTPNTNTSQLISKINNHHGIRIFCHRSWDQRSHQRYCWCVHGHCRRHNFRSRRHLECDHGHYLLSLWKPPSDKRDGVGERLLLEALSDTQTLTT</sequence>
<reference evidence="1 2" key="1">
    <citation type="journal article" date="2015" name="Fungal Genet. Biol.">
        <title>Evolution of novel wood decay mechanisms in Agaricales revealed by the genome sequences of Fistulina hepatica and Cylindrobasidium torrendii.</title>
        <authorList>
            <person name="Floudas D."/>
            <person name="Held B.W."/>
            <person name="Riley R."/>
            <person name="Nagy L.G."/>
            <person name="Koehler G."/>
            <person name="Ransdell A.S."/>
            <person name="Younus H."/>
            <person name="Chow J."/>
            <person name="Chiniquy J."/>
            <person name="Lipzen A."/>
            <person name="Tritt A."/>
            <person name="Sun H."/>
            <person name="Haridas S."/>
            <person name="LaButti K."/>
            <person name="Ohm R.A."/>
            <person name="Kues U."/>
            <person name="Blanchette R.A."/>
            <person name="Grigoriev I.V."/>
            <person name="Minto R.E."/>
            <person name="Hibbett D.S."/>
        </authorList>
    </citation>
    <scope>NUCLEOTIDE SEQUENCE [LARGE SCALE GENOMIC DNA]</scope>
    <source>
        <strain evidence="1 2">FP15055 ss-10</strain>
    </source>
</reference>
<keyword evidence="2" id="KW-1185">Reference proteome</keyword>
<proteinExistence type="predicted"/>
<organism evidence="1 2">
    <name type="scientific">Cylindrobasidium torrendii FP15055 ss-10</name>
    <dbReference type="NCBI Taxonomy" id="1314674"/>
    <lineage>
        <taxon>Eukaryota</taxon>
        <taxon>Fungi</taxon>
        <taxon>Dikarya</taxon>
        <taxon>Basidiomycota</taxon>
        <taxon>Agaricomycotina</taxon>
        <taxon>Agaricomycetes</taxon>
        <taxon>Agaricomycetidae</taxon>
        <taxon>Agaricales</taxon>
        <taxon>Marasmiineae</taxon>
        <taxon>Physalacriaceae</taxon>
        <taxon>Cylindrobasidium</taxon>
    </lineage>
</organism>
<dbReference type="AlphaFoldDB" id="A0A0D7B3V9"/>
<evidence type="ECO:0000313" key="2">
    <source>
        <dbReference type="Proteomes" id="UP000054007"/>
    </source>
</evidence>
<accession>A0A0D7B3V9</accession>
<dbReference type="EMBL" id="KN880602">
    <property type="protein sequence ID" value="KIY65172.1"/>
    <property type="molecule type" value="Genomic_DNA"/>
</dbReference>
<protein>
    <submittedName>
        <fullName evidence="1">Uncharacterized protein</fullName>
    </submittedName>
</protein>
<dbReference type="Proteomes" id="UP000054007">
    <property type="component" value="Unassembled WGS sequence"/>
</dbReference>
<evidence type="ECO:0000313" key="1">
    <source>
        <dbReference type="EMBL" id="KIY65172.1"/>
    </source>
</evidence>
<gene>
    <name evidence="1" type="ORF">CYLTODRAFT_73969</name>
</gene>
<name>A0A0D7B3V9_9AGAR</name>